<dbReference type="Proteomes" id="UP000789920">
    <property type="component" value="Unassembled WGS sequence"/>
</dbReference>
<proteinExistence type="predicted"/>
<comment type="caution">
    <text evidence="1">The sequence shown here is derived from an EMBL/GenBank/DDBJ whole genome shotgun (WGS) entry which is preliminary data.</text>
</comment>
<keyword evidence="2" id="KW-1185">Reference proteome</keyword>
<name>A0ACA9PW44_9GLOM</name>
<gene>
    <name evidence="1" type="ORF">RPERSI_LOCUS11712</name>
</gene>
<sequence>MSHRRKSINNIDGVSENLSIPTIQRTVDPIIISQQRQYQSHSLMDQKSYQSLNDRYMSTIDEKKNAPITKSKFHGSGLQKKDRRTINPSYFNYGMITTMRQLFYAIAFFGSLVIFLGSLCGIDMPFDEIITDPPASKIIPSDKEPIFDGIMNDNKQKIEITNDGNYQNDNDNDRTNDYKNNLDNTVIKKGEIADLFPDAELLDDPIIQDEGFGHSDEILSKNDKASDISSHDINYFSEEELMQLLNPTVYSILNKSTQISGRPNKLTKKMHRHYHIKSQNSDEKTNVIDYSEYTYKAPQPHFTYVDVINSLTNDELADIKSIQSVEINADESLDSSCGKWQEEYSKLHANILDNKEEQRYVTYICDASTNCGGLADRIFGMTSTFLFALLTNRAFLADWQVPIPLEAVFSSSNIDWSYDSLSPLPSLLSLQSSDLNVIDFDAQHLDQYFILHNWTQKYPEPFIKFYTNRGMIMRTFSSKHYSKHLKDIGLRPHTAIGCILDYLFRPVPEALWFITEYTSLFALPSIFSVGIQIRTGDSKMNKKDGLGHSHSLQEYKHFFRCADQLTQVYSEPSQKVIYFLVTDSVRLRDEAIQKLEHVIVSGLPVSGEGYKGENYDWDKADEINNAIIENWILSKTDYRVISPGGYGKLSAFHSKQLHSTVSMVYSGLNDGVPDCTREDAFTTFNKLAS</sequence>
<evidence type="ECO:0000313" key="2">
    <source>
        <dbReference type="Proteomes" id="UP000789920"/>
    </source>
</evidence>
<feature type="non-terminal residue" evidence="1">
    <location>
        <position position="689"/>
    </location>
</feature>
<dbReference type="EMBL" id="CAJVQC010024366">
    <property type="protein sequence ID" value="CAG8726165.1"/>
    <property type="molecule type" value="Genomic_DNA"/>
</dbReference>
<evidence type="ECO:0000313" key="1">
    <source>
        <dbReference type="EMBL" id="CAG8726165.1"/>
    </source>
</evidence>
<protein>
    <submittedName>
        <fullName evidence="1">20684_t:CDS:1</fullName>
    </submittedName>
</protein>
<organism evidence="1 2">
    <name type="scientific">Racocetra persica</name>
    <dbReference type="NCBI Taxonomy" id="160502"/>
    <lineage>
        <taxon>Eukaryota</taxon>
        <taxon>Fungi</taxon>
        <taxon>Fungi incertae sedis</taxon>
        <taxon>Mucoromycota</taxon>
        <taxon>Glomeromycotina</taxon>
        <taxon>Glomeromycetes</taxon>
        <taxon>Diversisporales</taxon>
        <taxon>Gigasporaceae</taxon>
        <taxon>Racocetra</taxon>
    </lineage>
</organism>
<reference evidence="1" key="1">
    <citation type="submission" date="2021-06" db="EMBL/GenBank/DDBJ databases">
        <authorList>
            <person name="Kallberg Y."/>
            <person name="Tangrot J."/>
            <person name="Rosling A."/>
        </authorList>
    </citation>
    <scope>NUCLEOTIDE SEQUENCE</scope>
    <source>
        <strain evidence="1">MA461A</strain>
    </source>
</reference>
<accession>A0ACA9PW44</accession>